<reference evidence="2 3" key="1">
    <citation type="submission" date="2024-02" db="EMBL/GenBank/DDBJ databases">
        <title>de novo genome assembly of Solanum bulbocastanum strain 11H21.</title>
        <authorList>
            <person name="Hosaka A.J."/>
        </authorList>
    </citation>
    <scope>NUCLEOTIDE SEQUENCE [LARGE SCALE GENOMIC DNA]</scope>
    <source>
        <tissue evidence="2">Young leaves</tissue>
    </source>
</reference>
<sequence length="73" mass="8917">MHASIDKFTIKYFTYNIYDHGLYQMKYFVIAPYHSKFKSNSHKHKLTFTQNTIVTEIEDSSFHWDVFELRTFE</sequence>
<evidence type="ECO:0000313" key="3">
    <source>
        <dbReference type="Proteomes" id="UP001371456"/>
    </source>
</evidence>
<evidence type="ECO:0000313" key="2">
    <source>
        <dbReference type="EMBL" id="KAK6784116.1"/>
    </source>
</evidence>
<dbReference type="EMBL" id="JBANQN010000007">
    <property type="protein sequence ID" value="KAK6784116.1"/>
    <property type="molecule type" value="Genomic_DNA"/>
</dbReference>
<dbReference type="InterPro" id="IPR012340">
    <property type="entry name" value="NA-bd_OB-fold"/>
</dbReference>
<dbReference type="InterPro" id="IPR003871">
    <property type="entry name" value="RFA1B/D_OB_1st"/>
</dbReference>
<gene>
    <name evidence="2" type="ORF">RDI58_017570</name>
</gene>
<dbReference type="Pfam" id="PF02721">
    <property type="entry name" value="DUF223"/>
    <property type="match status" value="1"/>
</dbReference>
<dbReference type="AlphaFoldDB" id="A0AAN8THZ3"/>
<organism evidence="2 3">
    <name type="scientific">Solanum bulbocastanum</name>
    <name type="common">Wild potato</name>
    <dbReference type="NCBI Taxonomy" id="147425"/>
    <lineage>
        <taxon>Eukaryota</taxon>
        <taxon>Viridiplantae</taxon>
        <taxon>Streptophyta</taxon>
        <taxon>Embryophyta</taxon>
        <taxon>Tracheophyta</taxon>
        <taxon>Spermatophyta</taxon>
        <taxon>Magnoliopsida</taxon>
        <taxon>eudicotyledons</taxon>
        <taxon>Gunneridae</taxon>
        <taxon>Pentapetalae</taxon>
        <taxon>asterids</taxon>
        <taxon>lamiids</taxon>
        <taxon>Solanales</taxon>
        <taxon>Solanaceae</taxon>
        <taxon>Solanoideae</taxon>
        <taxon>Solaneae</taxon>
        <taxon>Solanum</taxon>
    </lineage>
</organism>
<proteinExistence type="predicted"/>
<keyword evidence="3" id="KW-1185">Reference proteome</keyword>
<evidence type="ECO:0000259" key="1">
    <source>
        <dbReference type="Pfam" id="PF02721"/>
    </source>
</evidence>
<comment type="caution">
    <text evidence="2">The sequence shown here is derived from an EMBL/GenBank/DDBJ whole genome shotgun (WGS) entry which is preliminary data.</text>
</comment>
<accession>A0AAN8THZ3</accession>
<name>A0AAN8THZ3_SOLBU</name>
<dbReference type="Gene3D" id="2.40.50.140">
    <property type="entry name" value="Nucleic acid-binding proteins"/>
    <property type="match status" value="1"/>
</dbReference>
<dbReference type="Proteomes" id="UP001371456">
    <property type="component" value="Unassembled WGS sequence"/>
</dbReference>
<protein>
    <recommendedName>
        <fullName evidence="1">Replication protein A 70 kDa DNA-binding subunit B/D first OB fold domain-containing protein</fullName>
    </recommendedName>
</protein>
<feature type="domain" description="Replication protein A 70 kDa DNA-binding subunit B/D first OB fold" evidence="1">
    <location>
        <begin position="1"/>
        <end position="56"/>
    </location>
</feature>